<reference evidence="1 2" key="1">
    <citation type="journal article" date="2016" name="Nat. Commun.">
        <title>Thousands of microbial genomes shed light on interconnected biogeochemical processes in an aquifer system.</title>
        <authorList>
            <person name="Anantharaman K."/>
            <person name="Brown C.T."/>
            <person name="Hug L.A."/>
            <person name="Sharon I."/>
            <person name="Castelle C.J."/>
            <person name="Probst A.J."/>
            <person name="Thomas B.C."/>
            <person name="Singh A."/>
            <person name="Wilkins M.J."/>
            <person name="Karaoz U."/>
            <person name="Brodie E.L."/>
            <person name="Williams K.H."/>
            <person name="Hubbard S.S."/>
            <person name="Banfield J.F."/>
        </authorList>
    </citation>
    <scope>NUCLEOTIDE SEQUENCE [LARGE SCALE GENOMIC DNA]</scope>
</reference>
<evidence type="ECO:0000313" key="2">
    <source>
        <dbReference type="Proteomes" id="UP000176967"/>
    </source>
</evidence>
<name>A0A1F4VRZ0_UNCKA</name>
<dbReference type="PANTHER" id="PTHR39189:SF1">
    <property type="entry name" value="UPF0173 METAL-DEPENDENT HYDROLASE YTKL"/>
    <property type="match status" value="1"/>
</dbReference>
<accession>A0A1F4VRZ0</accession>
<dbReference type="Pfam" id="PF13483">
    <property type="entry name" value="Lactamase_B_3"/>
    <property type="match status" value="1"/>
</dbReference>
<dbReference type="STRING" id="1802628.A2890_02710"/>
<evidence type="ECO:0000313" key="1">
    <source>
        <dbReference type="EMBL" id="OGC59800.1"/>
    </source>
</evidence>
<organism evidence="1 2">
    <name type="scientific">candidate division WWE3 bacterium RIFCSPLOWO2_01_FULL_53_14</name>
    <dbReference type="NCBI Taxonomy" id="1802628"/>
    <lineage>
        <taxon>Bacteria</taxon>
        <taxon>Katanobacteria</taxon>
    </lineage>
</organism>
<sequence>MKISYLGHSSFKISTGAITILTDPFDPQKVGLPYPKIQADLVLSSHDHFDHRYLEAVTGEPFVIGAPGEYEVKDVKVWGFPSFHDAENGAKRGKNTIFLFEAEGLSLCHLGDLGHPLDEKTVEKFEDLDVLFMPVGGTFTIGPSEASKVAAQLEPRITIPMHYRIDGMDKSFAELQPVSTFLGEMGVEQAEPREELAVSAKSLPLEPEVVVLKAGNRE</sequence>
<dbReference type="Gene3D" id="3.60.15.10">
    <property type="entry name" value="Ribonuclease Z/Hydroxyacylglutathione hydrolase-like"/>
    <property type="match status" value="1"/>
</dbReference>
<dbReference type="InterPro" id="IPR036866">
    <property type="entry name" value="RibonucZ/Hydroxyglut_hydro"/>
</dbReference>
<dbReference type="Proteomes" id="UP000176967">
    <property type="component" value="Unassembled WGS sequence"/>
</dbReference>
<dbReference type="SUPFAM" id="SSF56281">
    <property type="entry name" value="Metallo-hydrolase/oxidoreductase"/>
    <property type="match status" value="1"/>
</dbReference>
<comment type="caution">
    <text evidence="1">The sequence shown here is derived from an EMBL/GenBank/DDBJ whole genome shotgun (WGS) entry which is preliminary data.</text>
</comment>
<protein>
    <recommendedName>
        <fullName evidence="3">Lactamase</fullName>
    </recommendedName>
</protein>
<dbReference type="EMBL" id="MEVL01000034">
    <property type="protein sequence ID" value="OGC59800.1"/>
    <property type="molecule type" value="Genomic_DNA"/>
</dbReference>
<proteinExistence type="predicted"/>
<gene>
    <name evidence="1" type="ORF">A2890_02710</name>
</gene>
<evidence type="ECO:0008006" key="3">
    <source>
        <dbReference type="Google" id="ProtNLM"/>
    </source>
</evidence>
<dbReference type="PANTHER" id="PTHR39189">
    <property type="entry name" value="UPF0173 METAL-DEPENDENT HYDROLASE YTKL"/>
    <property type="match status" value="1"/>
</dbReference>
<dbReference type="AlphaFoldDB" id="A0A1F4VRZ0"/>